<evidence type="ECO:0000313" key="2">
    <source>
        <dbReference type="EMBL" id="MFD2966851.1"/>
    </source>
</evidence>
<name>A0ABW6BFV0_9SPHI</name>
<dbReference type="RefSeq" id="WP_320182550.1">
    <property type="nucleotide sequence ID" value="NZ_CP138332.1"/>
</dbReference>
<protein>
    <submittedName>
        <fullName evidence="2">Uncharacterized protein</fullName>
    </submittedName>
</protein>
<organism evidence="2 3">
    <name type="scientific">Sphingobacterium bambusae</name>
    <dbReference type="NCBI Taxonomy" id="662858"/>
    <lineage>
        <taxon>Bacteria</taxon>
        <taxon>Pseudomonadati</taxon>
        <taxon>Bacteroidota</taxon>
        <taxon>Sphingobacteriia</taxon>
        <taxon>Sphingobacteriales</taxon>
        <taxon>Sphingobacteriaceae</taxon>
        <taxon>Sphingobacterium</taxon>
    </lineage>
</organism>
<sequence>MEKRLGGLPYQAPMLEVLIIELEQGIAAASATITPGGPGANNFNPEVEDWQDSGAQNGNFDL</sequence>
<evidence type="ECO:0000313" key="3">
    <source>
        <dbReference type="Proteomes" id="UP001597525"/>
    </source>
</evidence>
<proteinExistence type="predicted"/>
<gene>
    <name evidence="2" type="ORF">ACFS7Y_05610</name>
</gene>
<evidence type="ECO:0000256" key="1">
    <source>
        <dbReference type="SAM" id="MobiDB-lite"/>
    </source>
</evidence>
<reference evidence="3" key="1">
    <citation type="journal article" date="2019" name="Int. J. Syst. Evol. Microbiol.">
        <title>The Global Catalogue of Microorganisms (GCM) 10K type strain sequencing project: providing services to taxonomists for standard genome sequencing and annotation.</title>
        <authorList>
            <consortium name="The Broad Institute Genomics Platform"/>
            <consortium name="The Broad Institute Genome Sequencing Center for Infectious Disease"/>
            <person name="Wu L."/>
            <person name="Ma J."/>
        </authorList>
    </citation>
    <scope>NUCLEOTIDE SEQUENCE [LARGE SCALE GENOMIC DNA]</scope>
    <source>
        <strain evidence="3">KCTC 22814</strain>
    </source>
</reference>
<dbReference type="Proteomes" id="UP001597525">
    <property type="component" value="Unassembled WGS sequence"/>
</dbReference>
<dbReference type="EMBL" id="JBHUPB010000004">
    <property type="protein sequence ID" value="MFD2966851.1"/>
    <property type="molecule type" value="Genomic_DNA"/>
</dbReference>
<feature type="region of interest" description="Disordered" evidence="1">
    <location>
        <begin position="37"/>
        <end position="62"/>
    </location>
</feature>
<feature type="compositionally biased region" description="Polar residues" evidence="1">
    <location>
        <begin position="53"/>
        <end position="62"/>
    </location>
</feature>
<keyword evidence="3" id="KW-1185">Reference proteome</keyword>
<comment type="caution">
    <text evidence="2">The sequence shown here is derived from an EMBL/GenBank/DDBJ whole genome shotgun (WGS) entry which is preliminary data.</text>
</comment>
<accession>A0ABW6BFV0</accession>